<name>A0A5C7SWL5_THASP</name>
<dbReference type="Proteomes" id="UP000321192">
    <property type="component" value="Unassembled WGS sequence"/>
</dbReference>
<gene>
    <name evidence="1" type="ORF">E6Q80_06665</name>
</gene>
<sequence>MLATFEGRVENGQLTIPELGKALKVLEGKRVAITSLKANRNGELAGGQLIAGVWKKGTLEPVEGARLDSFNGLDVYVVVRHEFFVKSQAFDQKFQLGSKVGDIDK</sequence>
<protein>
    <submittedName>
        <fullName evidence="1">Uncharacterized protein</fullName>
    </submittedName>
</protein>
<evidence type="ECO:0000313" key="1">
    <source>
        <dbReference type="EMBL" id="TXH87061.1"/>
    </source>
</evidence>
<accession>A0A5C7SWL5</accession>
<evidence type="ECO:0000313" key="2">
    <source>
        <dbReference type="Proteomes" id="UP000321192"/>
    </source>
</evidence>
<dbReference type="AlphaFoldDB" id="A0A5C7SWL5"/>
<proteinExistence type="predicted"/>
<dbReference type="RefSeq" id="WP_276657762.1">
    <property type="nucleotide sequence ID" value="NZ_SSFD01000093.1"/>
</dbReference>
<comment type="caution">
    <text evidence="1">The sequence shown here is derived from an EMBL/GenBank/DDBJ whole genome shotgun (WGS) entry which is preliminary data.</text>
</comment>
<dbReference type="EMBL" id="SSFD01000093">
    <property type="protein sequence ID" value="TXH87061.1"/>
    <property type="molecule type" value="Genomic_DNA"/>
</dbReference>
<reference evidence="1 2" key="1">
    <citation type="submission" date="2018-09" db="EMBL/GenBank/DDBJ databases">
        <title>Metagenome Assembled Genomes from an Advanced Water Purification Facility.</title>
        <authorList>
            <person name="Stamps B.W."/>
            <person name="Spear J.R."/>
        </authorList>
    </citation>
    <scope>NUCLEOTIDE SEQUENCE [LARGE SCALE GENOMIC DNA]</scope>
    <source>
        <strain evidence="1">Bin_27_1</strain>
    </source>
</reference>
<organism evidence="1 2">
    <name type="scientific">Thauera aminoaromatica</name>
    <dbReference type="NCBI Taxonomy" id="164330"/>
    <lineage>
        <taxon>Bacteria</taxon>
        <taxon>Pseudomonadati</taxon>
        <taxon>Pseudomonadota</taxon>
        <taxon>Betaproteobacteria</taxon>
        <taxon>Rhodocyclales</taxon>
        <taxon>Zoogloeaceae</taxon>
        <taxon>Thauera</taxon>
    </lineage>
</organism>